<protein>
    <submittedName>
        <fullName evidence="2">Glycosyltransferase</fullName>
    </submittedName>
</protein>
<keyword evidence="2" id="KW-0808">Transferase</keyword>
<dbReference type="AlphaFoldDB" id="A0A6I3KPM1"/>
<accession>A0A6I3KPM1</accession>
<sequence length="358" mass="39300">MRILVASDAWHPQVNGVVRTYERLAIELAALGVEMTVLAPHEFRTLPCPTYPEIRLALPGLSRVAKRIRMLKPDAVHIATEGPIGWMARRYCHTRGIRFTTSFHTRFPEYLRERFFIPTGLTLALLRRFHSAGAGLMVATPTLARELESQGFERVLPWTRGVDTGLFRPRPVRLFGEGPVFLYVGRIATEKNIAAFLDLELPGRKVVVGAGPDLQPLQAKYPDVLFTGKKTGEELAECYASADVFVFPSRTDTFGMVLLEAMASGLPVAALPVCGPQDVVTDGITGVLSNDLRQAALAALSLDRARVADKAAEYSWEHAARLFLANITGACLNGPQRTAQAARKLPVARPARPPQARI</sequence>
<dbReference type="SUPFAM" id="SSF53756">
    <property type="entry name" value="UDP-Glycosyltransferase/glycogen phosphorylase"/>
    <property type="match status" value="1"/>
</dbReference>
<dbReference type="InterPro" id="IPR050194">
    <property type="entry name" value="Glycosyltransferase_grp1"/>
</dbReference>
<name>A0A6I3KPM1_9HYPH</name>
<dbReference type="InterPro" id="IPR028098">
    <property type="entry name" value="Glyco_trans_4-like_N"/>
</dbReference>
<dbReference type="EMBL" id="WMBQ01000002">
    <property type="protein sequence ID" value="MTD95586.1"/>
    <property type="molecule type" value="Genomic_DNA"/>
</dbReference>
<keyword evidence="3" id="KW-1185">Reference proteome</keyword>
<dbReference type="PANTHER" id="PTHR45947:SF3">
    <property type="entry name" value="SULFOQUINOVOSYL TRANSFERASE SQD2"/>
    <property type="match status" value="1"/>
</dbReference>
<reference evidence="2 3" key="1">
    <citation type="submission" date="2019-11" db="EMBL/GenBank/DDBJ databases">
        <title>Identification of a novel strain.</title>
        <authorList>
            <person name="Xu Q."/>
            <person name="Wang G."/>
        </authorList>
    </citation>
    <scope>NUCLEOTIDE SEQUENCE [LARGE SCALE GENOMIC DNA]</scope>
    <source>
        <strain evidence="3">xq</strain>
    </source>
</reference>
<dbReference type="CDD" id="cd03814">
    <property type="entry name" value="GT4-like"/>
    <property type="match status" value="1"/>
</dbReference>
<dbReference type="Proteomes" id="UP000440694">
    <property type="component" value="Unassembled WGS sequence"/>
</dbReference>
<gene>
    <name evidence="2" type="ORF">GIW81_14700</name>
</gene>
<dbReference type="RefSeq" id="WP_154740116.1">
    <property type="nucleotide sequence ID" value="NZ_WMBQ01000002.1"/>
</dbReference>
<comment type="caution">
    <text evidence="2">The sequence shown here is derived from an EMBL/GenBank/DDBJ whole genome shotgun (WGS) entry which is preliminary data.</text>
</comment>
<dbReference type="GO" id="GO:0016757">
    <property type="term" value="F:glycosyltransferase activity"/>
    <property type="evidence" value="ECO:0007669"/>
    <property type="project" value="TreeGrafter"/>
</dbReference>
<dbReference type="Pfam" id="PF13439">
    <property type="entry name" value="Glyco_transf_4"/>
    <property type="match status" value="1"/>
</dbReference>
<dbReference type="Gene3D" id="3.40.50.2000">
    <property type="entry name" value="Glycogen Phosphorylase B"/>
    <property type="match status" value="2"/>
</dbReference>
<organism evidence="2 3">
    <name type="scientific">Hyphomicrobium album</name>
    <dbReference type="NCBI Taxonomy" id="2665159"/>
    <lineage>
        <taxon>Bacteria</taxon>
        <taxon>Pseudomonadati</taxon>
        <taxon>Pseudomonadota</taxon>
        <taxon>Alphaproteobacteria</taxon>
        <taxon>Hyphomicrobiales</taxon>
        <taxon>Hyphomicrobiaceae</taxon>
        <taxon>Hyphomicrobium</taxon>
    </lineage>
</organism>
<feature type="domain" description="Glycosyltransferase subfamily 4-like N-terminal" evidence="1">
    <location>
        <begin position="14"/>
        <end position="164"/>
    </location>
</feature>
<dbReference type="PANTHER" id="PTHR45947">
    <property type="entry name" value="SULFOQUINOVOSYL TRANSFERASE SQD2"/>
    <property type="match status" value="1"/>
</dbReference>
<dbReference type="Pfam" id="PF13692">
    <property type="entry name" value="Glyco_trans_1_4"/>
    <property type="match status" value="1"/>
</dbReference>
<proteinExistence type="predicted"/>
<evidence type="ECO:0000313" key="2">
    <source>
        <dbReference type="EMBL" id="MTD95586.1"/>
    </source>
</evidence>
<evidence type="ECO:0000313" key="3">
    <source>
        <dbReference type="Proteomes" id="UP000440694"/>
    </source>
</evidence>
<evidence type="ECO:0000259" key="1">
    <source>
        <dbReference type="Pfam" id="PF13439"/>
    </source>
</evidence>